<dbReference type="Pfam" id="PF00809">
    <property type="entry name" value="Pterin_bind"/>
    <property type="match status" value="1"/>
</dbReference>
<dbReference type="EMBL" id="CAFBMX010000010">
    <property type="protein sequence ID" value="CAB4941648.1"/>
    <property type="molecule type" value="Genomic_DNA"/>
</dbReference>
<protein>
    <submittedName>
        <fullName evidence="2">Unannotated protein</fullName>
    </submittedName>
</protein>
<dbReference type="PANTHER" id="PTHR20941:SF8">
    <property type="entry name" value="INACTIVE DIHYDROPTEROATE SYNTHASE 2"/>
    <property type="match status" value="1"/>
</dbReference>
<dbReference type="PROSITE" id="PS50972">
    <property type="entry name" value="PTERIN_BINDING"/>
    <property type="match status" value="1"/>
</dbReference>
<name>A0A6J7JE05_9ZZZZ</name>
<gene>
    <name evidence="2" type="ORF">UFOPK3674_01872</name>
</gene>
<feature type="domain" description="Pterin-binding" evidence="1">
    <location>
        <begin position="38"/>
        <end position="296"/>
    </location>
</feature>
<dbReference type="InterPro" id="IPR045031">
    <property type="entry name" value="DHP_synth-like"/>
</dbReference>
<reference evidence="2" key="1">
    <citation type="submission" date="2020-05" db="EMBL/GenBank/DDBJ databases">
        <authorList>
            <person name="Chiriac C."/>
            <person name="Salcher M."/>
            <person name="Ghai R."/>
            <person name="Kavagutti S V."/>
        </authorList>
    </citation>
    <scope>NUCLEOTIDE SEQUENCE</scope>
</reference>
<dbReference type="AlphaFoldDB" id="A0A6J7JE05"/>
<dbReference type="Gene3D" id="3.20.20.20">
    <property type="entry name" value="Dihydropteroate synthase-like"/>
    <property type="match status" value="1"/>
</dbReference>
<evidence type="ECO:0000313" key="2">
    <source>
        <dbReference type="EMBL" id="CAB4941648.1"/>
    </source>
</evidence>
<sequence>MLSLTDLAALATAHADELAVSVPGFDIGGRSFDFDRAPAVMGVVNLSRDSWYRESVAVSREAAIRRGRVLAAQGADLVDLGAESTILDAERVDVRRQIEQLVPVVEALHADGILVSVETYEPEVVEACLVAGAALLNLTGTAHHEEIFALAAAHDAAVVLCFVDGDNVREVGEVQLGEDPLPALLAHFEPRIAQARAAGVERLFVDPGLGFYYANLQDGVTRVRHQAGIFLNTFRLRELGFPVCHALPHAFDFFGEEVRSAEGFFAVLAALGRTGLFRTHEVPRVRAILDTLEAIAPGR</sequence>
<dbReference type="InterPro" id="IPR000489">
    <property type="entry name" value="Pterin-binding_dom"/>
</dbReference>
<dbReference type="InterPro" id="IPR011005">
    <property type="entry name" value="Dihydropteroate_synth-like_sf"/>
</dbReference>
<dbReference type="GO" id="GO:0005829">
    <property type="term" value="C:cytosol"/>
    <property type="evidence" value="ECO:0007669"/>
    <property type="project" value="TreeGrafter"/>
</dbReference>
<organism evidence="2">
    <name type="scientific">freshwater metagenome</name>
    <dbReference type="NCBI Taxonomy" id="449393"/>
    <lineage>
        <taxon>unclassified sequences</taxon>
        <taxon>metagenomes</taxon>
        <taxon>ecological metagenomes</taxon>
    </lineage>
</organism>
<dbReference type="GO" id="GO:0009396">
    <property type="term" value="P:folic acid-containing compound biosynthetic process"/>
    <property type="evidence" value="ECO:0007669"/>
    <property type="project" value="InterPro"/>
</dbReference>
<accession>A0A6J7JE05</accession>
<dbReference type="SUPFAM" id="SSF51717">
    <property type="entry name" value="Dihydropteroate synthetase-like"/>
    <property type="match status" value="1"/>
</dbReference>
<evidence type="ECO:0000259" key="1">
    <source>
        <dbReference type="PROSITE" id="PS50972"/>
    </source>
</evidence>
<dbReference type="PANTHER" id="PTHR20941">
    <property type="entry name" value="FOLATE SYNTHESIS PROTEINS"/>
    <property type="match status" value="1"/>
</dbReference>
<proteinExistence type="predicted"/>